<keyword evidence="2 5" id="KW-0378">Hydrolase</keyword>
<keyword evidence="3" id="KW-0862">Zinc</keyword>
<evidence type="ECO:0000313" key="5">
    <source>
        <dbReference type="EMBL" id="MPL85783.1"/>
    </source>
</evidence>
<dbReference type="PANTHER" id="PTHR43794:SF11">
    <property type="entry name" value="AMIDOHYDROLASE-RELATED DOMAIN-CONTAINING PROTEIN"/>
    <property type="match status" value="1"/>
</dbReference>
<dbReference type="Gene3D" id="3.20.20.140">
    <property type="entry name" value="Metal-dependent hydrolases"/>
    <property type="match status" value="1"/>
</dbReference>
<dbReference type="AlphaFoldDB" id="A0A644V4N1"/>
<evidence type="ECO:0000256" key="1">
    <source>
        <dbReference type="ARBA" id="ARBA00022723"/>
    </source>
</evidence>
<dbReference type="EMBL" id="VSSQ01000211">
    <property type="protein sequence ID" value="MPL85783.1"/>
    <property type="molecule type" value="Genomic_DNA"/>
</dbReference>
<protein>
    <submittedName>
        <fullName evidence="5">5-methylthioadenosine/S-adenosylhomocysteine deaminase</fullName>
        <ecNumber evidence="5">3.5.4.28</ecNumber>
    </submittedName>
</protein>
<dbReference type="CDD" id="cd01298">
    <property type="entry name" value="ATZ_TRZ_like"/>
    <property type="match status" value="1"/>
</dbReference>
<dbReference type="Gene3D" id="2.30.40.10">
    <property type="entry name" value="Urease, subunit C, domain 1"/>
    <property type="match status" value="1"/>
</dbReference>
<dbReference type="GO" id="GO:0046872">
    <property type="term" value="F:metal ion binding"/>
    <property type="evidence" value="ECO:0007669"/>
    <property type="project" value="UniProtKB-KW"/>
</dbReference>
<dbReference type="GO" id="GO:0050270">
    <property type="term" value="F:S-adenosylhomocysteine deaminase activity"/>
    <property type="evidence" value="ECO:0007669"/>
    <property type="project" value="UniProtKB-EC"/>
</dbReference>
<feature type="domain" description="Amidohydrolase-related" evidence="4">
    <location>
        <begin position="58"/>
        <end position="403"/>
    </location>
</feature>
<evidence type="ECO:0000256" key="3">
    <source>
        <dbReference type="ARBA" id="ARBA00022833"/>
    </source>
</evidence>
<comment type="caution">
    <text evidence="5">The sequence shown here is derived from an EMBL/GenBank/DDBJ whole genome shotgun (WGS) entry which is preliminary data.</text>
</comment>
<dbReference type="EC" id="3.5.4.28" evidence="5"/>
<dbReference type="HAMAP" id="MF_01281">
    <property type="entry name" value="MTA_SAH_deamin"/>
    <property type="match status" value="1"/>
</dbReference>
<sequence>MTDTDIFGKQVPVLIRNISLNGKIQEIYLDGTGMIGAVGEKIIDHDAEFIIDGDGATALPGMINMHTHSPMGLLRGYSDDMQLFEWLSTKIWPTEAHLTEDDIFWGAKLACLEMIRTGTTTFNDMYFKMEQVARAVDESGIRACLSYCMIDGGDHAKFESEARVMESTVKNIRNMNNPRIMPGVSPHAVYTVSEEGLTWCAEFAKKENIPLHVHLSETEQEVTDCVAAHGMRPPAWLDHCGVLSERCVAAHCCWLDAGDISLLAKRGVTAVHNPISNMKLAGNRALPYPEMKAAGVNVALGTDGASSNNALDMFSEMKTAAILQKFFWNDPTVMTAADALKIASINGAKALGLNAGAIAPGRLADLILVGRNPLNVPSFSTDSNAVYATSGLAVSTTICNGVILMHDGVIPGAEAIMTKAGDVAFDLVRRATSA</sequence>
<keyword evidence="1" id="KW-0479">Metal-binding</keyword>
<dbReference type="InterPro" id="IPR050287">
    <property type="entry name" value="MTA/SAH_deaminase"/>
</dbReference>
<organism evidence="5">
    <name type="scientific">bioreactor metagenome</name>
    <dbReference type="NCBI Taxonomy" id="1076179"/>
    <lineage>
        <taxon>unclassified sequences</taxon>
        <taxon>metagenomes</taxon>
        <taxon>ecological metagenomes</taxon>
    </lineage>
</organism>
<name>A0A644V4N1_9ZZZZ</name>
<reference evidence="5" key="1">
    <citation type="submission" date="2019-08" db="EMBL/GenBank/DDBJ databases">
        <authorList>
            <person name="Kucharzyk K."/>
            <person name="Murdoch R.W."/>
            <person name="Higgins S."/>
            <person name="Loffler F."/>
        </authorList>
    </citation>
    <scope>NUCLEOTIDE SEQUENCE</scope>
</reference>
<gene>
    <name evidence="5" type="primary">mtaD_9</name>
    <name evidence="5" type="ORF">SDC9_31757</name>
</gene>
<dbReference type="InterPro" id="IPR011059">
    <property type="entry name" value="Metal-dep_hydrolase_composite"/>
</dbReference>
<evidence type="ECO:0000256" key="2">
    <source>
        <dbReference type="ARBA" id="ARBA00022801"/>
    </source>
</evidence>
<accession>A0A644V4N1</accession>
<dbReference type="InterPro" id="IPR023512">
    <property type="entry name" value="Deaminase_MtaD/DadD"/>
</dbReference>
<dbReference type="SUPFAM" id="SSF51338">
    <property type="entry name" value="Composite domain of metallo-dependent hydrolases"/>
    <property type="match status" value="1"/>
</dbReference>
<dbReference type="FunFam" id="3.20.20.140:FF:000014">
    <property type="entry name" value="5-methylthioadenosine/S-adenosylhomocysteine deaminase"/>
    <property type="match status" value="1"/>
</dbReference>
<dbReference type="InterPro" id="IPR032466">
    <property type="entry name" value="Metal_Hydrolase"/>
</dbReference>
<dbReference type="SUPFAM" id="SSF51556">
    <property type="entry name" value="Metallo-dependent hydrolases"/>
    <property type="match status" value="1"/>
</dbReference>
<dbReference type="InterPro" id="IPR006680">
    <property type="entry name" value="Amidohydro-rel"/>
</dbReference>
<dbReference type="Pfam" id="PF01979">
    <property type="entry name" value="Amidohydro_1"/>
    <property type="match status" value="1"/>
</dbReference>
<proteinExistence type="inferred from homology"/>
<evidence type="ECO:0000259" key="4">
    <source>
        <dbReference type="Pfam" id="PF01979"/>
    </source>
</evidence>
<dbReference type="PANTHER" id="PTHR43794">
    <property type="entry name" value="AMINOHYDROLASE SSNA-RELATED"/>
    <property type="match status" value="1"/>
</dbReference>